<dbReference type="KEGG" id="aft:BBF96_05575"/>
<dbReference type="AlphaFoldDB" id="A0A3Q9HQ35"/>
<dbReference type="Proteomes" id="UP000267250">
    <property type="component" value="Chromosome"/>
</dbReference>
<keyword evidence="2 3" id="KW-0450">Lipoyl</keyword>
<dbReference type="GO" id="GO:0019464">
    <property type="term" value="P:glycine decarboxylation via glycine cleavage system"/>
    <property type="evidence" value="ECO:0007669"/>
    <property type="project" value="UniProtKB-UniRule"/>
</dbReference>
<reference evidence="6 7" key="1">
    <citation type="submission" date="2016-07" db="EMBL/GenBank/DDBJ databases">
        <title>Genome and transcriptome analysis of iron-reducing fermentative bacteria Anoxybacter fermentans.</title>
        <authorList>
            <person name="Zeng X."/>
            <person name="Shao Z."/>
        </authorList>
    </citation>
    <scope>NUCLEOTIDE SEQUENCE [LARGE SCALE GENOMIC DNA]</scope>
    <source>
        <strain evidence="6 7">DY22613</strain>
    </source>
</reference>
<dbReference type="GO" id="GO:0005960">
    <property type="term" value="C:glycine cleavage complex"/>
    <property type="evidence" value="ECO:0007669"/>
    <property type="project" value="InterPro"/>
</dbReference>
<keyword evidence="7" id="KW-1185">Reference proteome</keyword>
<dbReference type="RefSeq" id="WP_127016241.1">
    <property type="nucleotide sequence ID" value="NZ_CP016379.1"/>
</dbReference>
<dbReference type="InterPro" id="IPR011053">
    <property type="entry name" value="Single_hybrid_motif"/>
</dbReference>
<evidence type="ECO:0000313" key="7">
    <source>
        <dbReference type="Proteomes" id="UP000267250"/>
    </source>
</evidence>
<comment type="subunit">
    <text evidence="3">The glycine cleavage system is composed of four proteins: P, T, L and H.</text>
</comment>
<evidence type="ECO:0000313" key="6">
    <source>
        <dbReference type="EMBL" id="AZR72905.1"/>
    </source>
</evidence>
<comment type="similarity">
    <text evidence="1 3">Belongs to the GcvH family.</text>
</comment>
<dbReference type="HAMAP" id="MF_00272">
    <property type="entry name" value="GcvH"/>
    <property type="match status" value="1"/>
</dbReference>
<accession>A0A3Q9HQ35</accession>
<dbReference type="GO" id="GO:0005737">
    <property type="term" value="C:cytoplasm"/>
    <property type="evidence" value="ECO:0007669"/>
    <property type="project" value="TreeGrafter"/>
</dbReference>
<proteinExistence type="inferred from homology"/>
<dbReference type="GO" id="GO:0009249">
    <property type="term" value="P:protein lipoylation"/>
    <property type="evidence" value="ECO:0007669"/>
    <property type="project" value="TreeGrafter"/>
</dbReference>
<dbReference type="SUPFAM" id="SSF51230">
    <property type="entry name" value="Single hybrid motif"/>
    <property type="match status" value="1"/>
</dbReference>
<name>A0A3Q9HQ35_9FIRM</name>
<dbReference type="NCBIfam" id="TIGR00527">
    <property type="entry name" value="gcvH"/>
    <property type="match status" value="1"/>
</dbReference>
<evidence type="ECO:0000256" key="1">
    <source>
        <dbReference type="ARBA" id="ARBA00009249"/>
    </source>
</evidence>
<dbReference type="PANTHER" id="PTHR11715">
    <property type="entry name" value="GLYCINE CLEAVAGE SYSTEM H PROTEIN"/>
    <property type="match status" value="1"/>
</dbReference>
<dbReference type="CDD" id="cd06848">
    <property type="entry name" value="GCS_H"/>
    <property type="match status" value="1"/>
</dbReference>
<dbReference type="Pfam" id="PF01597">
    <property type="entry name" value="GCV_H"/>
    <property type="match status" value="1"/>
</dbReference>
<dbReference type="EMBL" id="CP016379">
    <property type="protein sequence ID" value="AZR72905.1"/>
    <property type="molecule type" value="Genomic_DNA"/>
</dbReference>
<dbReference type="NCBIfam" id="NF002270">
    <property type="entry name" value="PRK01202.1"/>
    <property type="match status" value="1"/>
</dbReference>
<dbReference type="InterPro" id="IPR002930">
    <property type="entry name" value="GCV_H"/>
</dbReference>
<dbReference type="PROSITE" id="PS50968">
    <property type="entry name" value="BIOTINYL_LIPOYL"/>
    <property type="match status" value="1"/>
</dbReference>
<feature type="modified residue" description="N6-lipoyllysine" evidence="3 4">
    <location>
        <position position="63"/>
    </location>
</feature>
<evidence type="ECO:0000256" key="4">
    <source>
        <dbReference type="PIRSR" id="PIRSR617453-50"/>
    </source>
</evidence>
<sequence length="127" mass="14634">MKVLKDLKYTKEHEWIRVEGEIGYIGITDYAQEQLGDVVFVELPEVGEEFVEGDSFAVVDSVKATSDIYMPIDGEILEVNEELLDSPELLNEDPYENWIVKIRISDPDQINNLLNAEEYEEFCAEEE</sequence>
<dbReference type="InterPro" id="IPR000089">
    <property type="entry name" value="Biotin_lipoyl"/>
</dbReference>
<feature type="domain" description="Lipoyl-binding" evidence="5">
    <location>
        <begin position="22"/>
        <end position="103"/>
    </location>
</feature>
<dbReference type="InterPro" id="IPR033753">
    <property type="entry name" value="GCV_H/Fam206"/>
</dbReference>
<evidence type="ECO:0000259" key="5">
    <source>
        <dbReference type="PROSITE" id="PS50968"/>
    </source>
</evidence>
<dbReference type="OrthoDB" id="9796712at2"/>
<organism evidence="6 7">
    <name type="scientific">Anoxybacter fermentans</name>
    <dbReference type="NCBI Taxonomy" id="1323375"/>
    <lineage>
        <taxon>Bacteria</taxon>
        <taxon>Bacillati</taxon>
        <taxon>Bacillota</taxon>
        <taxon>Clostridia</taxon>
        <taxon>Halanaerobiales</taxon>
        <taxon>Anoxybacter</taxon>
    </lineage>
</organism>
<protein>
    <recommendedName>
        <fullName evidence="3">Glycine cleavage system H protein</fullName>
    </recommendedName>
</protein>
<dbReference type="Gene3D" id="2.40.50.100">
    <property type="match status" value="1"/>
</dbReference>
<gene>
    <name evidence="3" type="primary">gcvH</name>
    <name evidence="6" type="ORF">BBF96_05575</name>
</gene>
<dbReference type="PANTHER" id="PTHR11715:SF3">
    <property type="entry name" value="GLYCINE CLEAVAGE SYSTEM H PROTEIN-RELATED"/>
    <property type="match status" value="1"/>
</dbReference>
<comment type="cofactor">
    <cofactor evidence="3">
        <name>(R)-lipoate</name>
        <dbReference type="ChEBI" id="CHEBI:83088"/>
    </cofactor>
    <text evidence="3">Binds 1 lipoyl cofactor covalently.</text>
</comment>
<comment type="function">
    <text evidence="3">The glycine cleavage system catalyzes the degradation of glycine. The H protein shuttles the methylamine group of glycine from the P protein to the T protein.</text>
</comment>
<dbReference type="InterPro" id="IPR017453">
    <property type="entry name" value="GCV_H_sub"/>
</dbReference>
<evidence type="ECO:0000256" key="2">
    <source>
        <dbReference type="ARBA" id="ARBA00022823"/>
    </source>
</evidence>
<evidence type="ECO:0000256" key="3">
    <source>
        <dbReference type="HAMAP-Rule" id="MF_00272"/>
    </source>
</evidence>